<feature type="compositionally biased region" description="Pro residues" evidence="4">
    <location>
        <begin position="1464"/>
        <end position="1473"/>
    </location>
</feature>
<feature type="compositionally biased region" description="Polar residues" evidence="4">
    <location>
        <begin position="142"/>
        <end position="151"/>
    </location>
</feature>
<sequence>MDEPEIEAGGPGSSGSIGEEYGYALDNVSSDSHVTEYLSSSSSAAPLDASSDMADGPSAQDGIQGGEGEGGGGGGDDGLQAPSVPVPTLDPASLLRPPVSLRSSHSIASPSSGLHRIAEDPDAPYNGDAPLSTTAQERDGSTRTTEAGSPQLSPPIGGNELGFTAAAHEPILTSTPTEQRLDSTPHFGMGAQASELLTPLSIIAPGAGTGASMASRKPFQRTLSMPLGNKLGQLQRPQRSSQRIPTMRTASSTSFKLSKSSDPQSSASLVQENSSGDQVASGGGVDDGSGRENASNRHQEEEGASSEHADGGDDAESFPALLADTLQLSISTLLQLISPHLLDPSHERYSASSIQVPVTSIEALLESHRALNWLCAKMDDAGSISASDARRAAHKISVAAENAARLARDAAEEDAEDVVLVGSSAPPAESIASAFDIPTTESPASTSVPSTSRAPSTFGFSRIERPSPSTAVSSLHLPNHMSSRTTSSLMSASSPIDGSGPSDSPTHDEVDFDIAELVQRAADAVSGQAAGRGVEIALCPPVFSLLNDGSANASGSLAQTLGMSVRGDEGAVRFGMLHALSKIVEQCERGRTVHAALCVTELPESVAEAYAQSSNGKGKAREAGANVQCCLHIYQTPQDGESLTGGSTEKDAGLSGSIKDPTGRQRRMQRALSTKFLQGICCRVTVRDVPWPHVLSDHGLSVNAASQTATEGKQAEALQYSLYYYLKRGGPLLEAAAVDLQESFSRQRYLPSVSVGREPSLSELVSFIETELKAKGRTVALHAQADSAGARQLVSMLSSWGCSVALFPLPRMQRSSTSLGSAGLGTINPGEETGLWAGVPHEYVPSMGVSDGMGSDPYASVGLEVDALGAPMAGTTQRNLRTAVALVPDGKPSLVSYPSGLQLPLLPQASSGEGARRGRGSVDTVIPTEGKEVPMMSHFSSADAAPFDAAVLDPVTGVPLAVSGSGQGTDAISDHLATEDTITAGLSSQIVPFSFVIIDDDVEVLQRELLRLQSAVPMLRSALGSPAQTPGIFSQWDPLSMRKPSPRSSTSKGRPVLPHRAGSNAQIQRVLAEERGEAYVKPQPPPSSSPMQKVPSTADSPTYAIIHLTSLGKFRLVRDFVRSMIESTSAQQRAGLPLSLPEILVIPKPIGPRRLLTTLHTAVHKPLVDEFFVPIATSPLNPGMSSTSGQGPAFLDVFGRESSLRARRSVDPDSAPLLDALDTQVRTAEGDPVGAAHLQPATMEAIQDMTQVDNAQPGDPNDNVKAQTPATGAPAKGRVDSSLPVPSASPGTQTPWSGASVAGKRSHPSSPLPMDALEYFNETASRMGSRAASGMLVQSADGKSAGIFFRPGDHGRSQSGSGHHRHASTDAADSDRGSGTAQSSTSSRWPPPSQQHGDLQLRDLRRQSSTTVQPSADTTSIISSRGRRSPSIGQQIPGRPFPSGSLFSPEVGIEAVLAGSAPPVATPLGPPNRQPGSPTLWEPNSMPGPAAVIAASGTPSARSPQQFSTVSPPESVMPPPPSPGLSPVPKELELPADDSDVRPEARHGLSSGPSLASSHHLHPRGAGQWPPGQKQAGVAMTPQMSTRGAKPSALPQPGLLIGAGFAAKDKRVMAPRKSLLHEPVLPPIKVLIVEDNPINQRIMAKFMDKKKIKYEIATNGKDAIERWQGGGFHLILMDIQLPVMDGIEATREIRRLERSANIGILPNTPPTAHTTSSRRDIDWPAMSPARPVMSPFRASVIIVALTASVFNPDRVAALAAGCNDYLTKPVNHNWLEKKIIEWGSMQYILLSGFPSNNWDRWREERRLDAATVAAGPGANRQIVRDIRRGFNSLPDENARKLASKLHISRPARSGQVSPGPPVAGQTVSGRIVPADLGHSTLPGLRSGSWANESGTPGRRSSTSTDSSGSSIRLHSASPANVGSDLNHGLAMGSTQGLPVLAETSASADADVVHPLVMPSPLLPQPGPDESGDPALLAVSPLQVPVPSPVAEEEVKKLINENQVTETLPDESAVQDLAD</sequence>
<feature type="region of interest" description="Disordered" evidence="4">
    <location>
        <begin position="1848"/>
        <end position="1867"/>
    </location>
</feature>
<evidence type="ECO:0000256" key="3">
    <source>
        <dbReference type="PROSITE-ProRule" id="PRU00169"/>
    </source>
</evidence>
<feature type="region of interest" description="Disordered" evidence="4">
    <location>
        <begin position="1873"/>
        <end position="1919"/>
    </location>
</feature>
<comment type="caution">
    <text evidence="7">The sequence shown here is derived from an EMBL/GenBank/DDBJ whole genome shotgun (WGS) entry which is preliminary data.</text>
</comment>
<dbReference type="PANTHER" id="PTHR45339">
    <property type="entry name" value="HYBRID SIGNAL TRANSDUCTION HISTIDINE KINASE J"/>
    <property type="match status" value="1"/>
</dbReference>
<dbReference type="Pfam" id="PF00072">
    <property type="entry name" value="Response_reg"/>
    <property type="match status" value="1"/>
</dbReference>
<dbReference type="GO" id="GO:0000156">
    <property type="term" value="F:phosphorelay response regulator activity"/>
    <property type="evidence" value="ECO:0007669"/>
    <property type="project" value="UniProtKB-ARBA"/>
</dbReference>
<feature type="compositionally biased region" description="Low complexity" evidence="4">
    <location>
        <begin position="481"/>
        <end position="504"/>
    </location>
</feature>
<evidence type="ECO:0000313" key="7">
    <source>
        <dbReference type="EMBL" id="KAE8255988.1"/>
    </source>
</evidence>
<keyword evidence="1 3" id="KW-0597">Phosphoprotein</keyword>
<dbReference type="FunFam" id="3.40.50.2300:FF:000146">
    <property type="entry name" value="Putative two-component response regulator SSK1p"/>
    <property type="match status" value="1"/>
</dbReference>
<feature type="compositionally biased region" description="Low complexity" evidence="4">
    <location>
        <begin position="1420"/>
        <end position="1433"/>
    </location>
</feature>
<dbReference type="SUPFAM" id="SSF52172">
    <property type="entry name" value="CheY-like"/>
    <property type="match status" value="1"/>
</dbReference>
<dbReference type="Proteomes" id="UP000077671">
    <property type="component" value="Unassembled WGS sequence"/>
</dbReference>
<protein>
    <recommendedName>
        <fullName evidence="5">Response regulatory domain-containing protein</fullName>
    </recommendedName>
</protein>
<feature type="compositionally biased region" description="Polar residues" evidence="4">
    <location>
        <begin position="439"/>
        <end position="459"/>
    </location>
</feature>
<feature type="compositionally biased region" description="Low complexity" evidence="4">
    <location>
        <begin position="1893"/>
        <end position="1912"/>
    </location>
</feature>
<feature type="region of interest" description="Disordered" evidence="4">
    <location>
        <begin position="203"/>
        <end position="316"/>
    </location>
</feature>
<feature type="region of interest" description="Disordered" evidence="4">
    <location>
        <begin position="1076"/>
        <end position="1097"/>
    </location>
</feature>
<evidence type="ECO:0000313" key="8">
    <source>
        <dbReference type="Proteomes" id="UP000077671"/>
    </source>
</evidence>
<name>A0A177U5L8_9BASI</name>
<feature type="compositionally biased region" description="Polar residues" evidence="4">
    <location>
        <begin position="1377"/>
        <end position="1388"/>
    </location>
</feature>
<reference evidence="7" key="2">
    <citation type="journal article" date="2019" name="IMA Fungus">
        <title>Genome sequencing and comparison of five Tilletia species to identify candidate genes for the detection of regulated species infecting wheat.</title>
        <authorList>
            <person name="Nguyen H.D.T."/>
            <person name="Sultana T."/>
            <person name="Kesanakurti P."/>
            <person name="Hambleton S."/>
        </authorList>
    </citation>
    <scope>NUCLEOTIDE SEQUENCE</scope>
    <source>
        <strain evidence="7">DAOMC 238032</strain>
    </source>
</reference>
<proteinExistence type="predicted"/>
<dbReference type="EMBL" id="CAJHJG010006865">
    <property type="protein sequence ID" value="CAD6960238.1"/>
    <property type="molecule type" value="Genomic_DNA"/>
</dbReference>
<dbReference type="Gene3D" id="3.40.50.2300">
    <property type="match status" value="1"/>
</dbReference>
<feature type="compositionally biased region" description="Low complexity" evidence="4">
    <location>
        <begin position="91"/>
        <end position="106"/>
    </location>
</feature>
<feature type="compositionally biased region" description="Polar residues" evidence="4">
    <location>
        <begin position="235"/>
        <end position="250"/>
    </location>
</feature>
<dbReference type="SMART" id="SM00448">
    <property type="entry name" value="REC"/>
    <property type="match status" value="1"/>
</dbReference>
<feature type="compositionally biased region" description="Low complexity" evidence="4">
    <location>
        <begin position="251"/>
        <end position="261"/>
    </location>
</feature>
<dbReference type="EMBL" id="LWDD02000880">
    <property type="protein sequence ID" value="KAE8255988.1"/>
    <property type="molecule type" value="Genomic_DNA"/>
</dbReference>
<dbReference type="Proteomes" id="UP000836402">
    <property type="component" value="Unassembled WGS sequence"/>
</dbReference>
<evidence type="ECO:0000256" key="4">
    <source>
        <dbReference type="SAM" id="MobiDB-lite"/>
    </source>
</evidence>
<dbReference type="InterPro" id="IPR001789">
    <property type="entry name" value="Sig_transdc_resp-reg_receiver"/>
</dbReference>
<feature type="region of interest" description="Disordered" evidence="4">
    <location>
        <begin position="1"/>
        <end position="190"/>
    </location>
</feature>
<dbReference type="PANTHER" id="PTHR45339:SF1">
    <property type="entry name" value="HYBRID SIGNAL TRANSDUCTION HISTIDINE KINASE J"/>
    <property type="match status" value="1"/>
</dbReference>
<reference evidence="7" key="1">
    <citation type="submission" date="2016-04" db="EMBL/GenBank/DDBJ databases">
        <authorList>
            <person name="Nguyen H.D."/>
            <person name="Kesanakurti P."/>
            <person name="Cullis J."/>
            <person name="Levesque C.A."/>
            <person name="Hambleton S."/>
        </authorList>
    </citation>
    <scope>NUCLEOTIDE SEQUENCE</scope>
    <source>
        <strain evidence="7">DAOMC 238032</strain>
    </source>
</reference>
<organism evidence="7 8">
    <name type="scientific">Tilletia caries</name>
    <name type="common">wheat bunt fungus</name>
    <dbReference type="NCBI Taxonomy" id="13290"/>
    <lineage>
        <taxon>Eukaryota</taxon>
        <taxon>Fungi</taxon>
        <taxon>Dikarya</taxon>
        <taxon>Basidiomycota</taxon>
        <taxon>Ustilaginomycotina</taxon>
        <taxon>Exobasidiomycetes</taxon>
        <taxon>Tilletiales</taxon>
        <taxon>Tilletiaceae</taxon>
        <taxon>Tilletia</taxon>
    </lineage>
</organism>
<reference evidence="6" key="3">
    <citation type="submission" date="2020-10" db="EMBL/GenBank/DDBJ databases">
        <authorList>
            <person name="Sedaghatjoo S."/>
        </authorList>
    </citation>
    <scope>NUCLEOTIDE SEQUENCE</scope>
    <source>
        <strain evidence="6">AZH3</strain>
    </source>
</reference>
<accession>A0A177U5L8</accession>
<feature type="compositionally biased region" description="Polar residues" evidence="4">
    <location>
        <begin position="1497"/>
        <end position="1507"/>
    </location>
</feature>
<feature type="region of interest" description="Disordered" evidence="4">
    <location>
        <begin position="1704"/>
        <end position="1723"/>
    </location>
</feature>
<feature type="region of interest" description="Disordered" evidence="4">
    <location>
        <begin position="1252"/>
        <end position="1314"/>
    </location>
</feature>
<feature type="region of interest" description="Disordered" evidence="4">
    <location>
        <begin position="1346"/>
        <end position="1447"/>
    </location>
</feature>
<feature type="domain" description="Response regulatory" evidence="5">
    <location>
        <begin position="1629"/>
        <end position="1783"/>
    </location>
</feature>
<feature type="region of interest" description="Disordered" evidence="4">
    <location>
        <begin position="640"/>
        <end position="665"/>
    </location>
</feature>
<feature type="compositionally biased region" description="Polar residues" evidence="4">
    <location>
        <begin position="262"/>
        <end position="273"/>
    </location>
</feature>
<feature type="compositionally biased region" description="Polar residues" evidence="4">
    <location>
        <begin position="1407"/>
        <end position="1419"/>
    </location>
</feature>
<feature type="compositionally biased region" description="Basic and acidic residues" evidence="4">
    <location>
        <begin position="288"/>
        <end position="311"/>
    </location>
</feature>
<feature type="compositionally biased region" description="Gly residues" evidence="4">
    <location>
        <begin position="63"/>
        <end position="77"/>
    </location>
</feature>
<keyword evidence="2" id="KW-0902">Two-component regulatory system</keyword>
<evidence type="ECO:0000313" key="9">
    <source>
        <dbReference type="Proteomes" id="UP000836402"/>
    </source>
</evidence>
<feature type="region of interest" description="Disordered" evidence="4">
    <location>
        <begin position="434"/>
        <end position="508"/>
    </location>
</feature>
<evidence type="ECO:0000256" key="2">
    <source>
        <dbReference type="ARBA" id="ARBA00023012"/>
    </source>
</evidence>
<feature type="compositionally biased region" description="Pro residues" evidence="4">
    <location>
        <begin position="1515"/>
        <end position="1526"/>
    </location>
</feature>
<evidence type="ECO:0000256" key="1">
    <source>
        <dbReference type="ARBA" id="ARBA00022553"/>
    </source>
</evidence>
<feature type="region of interest" description="Disordered" evidence="4">
    <location>
        <begin position="1033"/>
        <end position="1064"/>
    </location>
</feature>
<evidence type="ECO:0000313" key="6">
    <source>
        <dbReference type="EMBL" id="CAD6960238.1"/>
    </source>
</evidence>
<feature type="region of interest" description="Disordered" evidence="4">
    <location>
        <begin position="1464"/>
        <end position="1595"/>
    </location>
</feature>
<gene>
    <name evidence="7" type="ORF">A4X03_0g5480</name>
    <name evidence="6" type="ORF">JKIAZH3_G4579</name>
</gene>
<dbReference type="InterPro" id="IPR011006">
    <property type="entry name" value="CheY-like_superfamily"/>
</dbReference>
<evidence type="ECO:0000259" key="5">
    <source>
        <dbReference type="PROSITE" id="PS50110"/>
    </source>
</evidence>
<keyword evidence="9" id="KW-1185">Reference proteome</keyword>
<feature type="modified residue" description="4-aspartylphosphate" evidence="3">
    <location>
        <position position="1678"/>
    </location>
</feature>
<feature type="compositionally biased region" description="Low complexity" evidence="4">
    <location>
        <begin position="39"/>
        <end position="55"/>
    </location>
</feature>
<dbReference type="CDD" id="cd17546">
    <property type="entry name" value="REC_hyHK_CKI1_RcsC-like"/>
    <property type="match status" value="1"/>
</dbReference>
<dbReference type="PROSITE" id="PS50110">
    <property type="entry name" value="RESPONSE_REGULATORY"/>
    <property type="match status" value="1"/>
</dbReference>